<dbReference type="GO" id="GO:0005085">
    <property type="term" value="F:guanyl-nucleotide exchange factor activity"/>
    <property type="evidence" value="ECO:0007669"/>
    <property type="project" value="TreeGrafter"/>
</dbReference>
<evidence type="ECO:0000256" key="5">
    <source>
        <dbReference type="ARBA" id="ARBA00022707"/>
    </source>
</evidence>
<comment type="similarity">
    <text evidence="3">Belongs to the LAMTOR1 family.</text>
</comment>
<evidence type="ECO:0000313" key="14">
    <source>
        <dbReference type="Proteomes" id="UP000265703"/>
    </source>
</evidence>
<evidence type="ECO:0000256" key="11">
    <source>
        <dbReference type="ARBA" id="ARBA00032695"/>
    </source>
</evidence>
<dbReference type="GO" id="GO:0001919">
    <property type="term" value="P:regulation of receptor recycling"/>
    <property type="evidence" value="ECO:0007669"/>
    <property type="project" value="InterPro"/>
</dbReference>
<dbReference type="GO" id="GO:0071230">
    <property type="term" value="P:cellular response to amino acid stimulus"/>
    <property type="evidence" value="ECO:0007669"/>
    <property type="project" value="InterPro"/>
</dbReference>
<dbReference type="InterPro" id="IPR028209">
    <property type="entry name" value="LAMTOR1/MEH1"/>
</dbReference>
<keyword evidence="7" id="KW-0472">Membrane</keyword>
<dbReference type="AlphaFoldDB" id="A0A397S4U7"/>
<dbReference type="Pfam" id="PF15454">
    <property type="entry name" value="LAMTOR"/>
    <property type="match status" value="1"/>
</dbReference>
<dbReference type="GO" id="GO:0031902">
    <property type="term" value="C:late endosome membrane"/>
    <property type="evidence" value="ECO:0007669"/>
    <property type="project" value="UniProtKB-SubCell"/>
</dbReference>
<dbReference type="PANTHER" id="PTHR13401:SF2">
    <property type="entry name" value="RAGULATOR COMPLEX PROTEIN LAMTOR1"/>
    <property type="match status" value="1"/>
</dbReference>
<evidence type="ECO:0000256" key="9">
    <source>
        <dbReference type="ARBA" id="ARBA00023228"/>
    </source>
</evidence>
<evidence type="ECO:0000256" key="3">
    <source>
        <dbReference type="ARBA" id="ARBA00010861"/>
    </source>
</evidence>
<evidence type="ECO:0000256" key="7">
    <source>
        <dbReference type="ARBA" id="ARBA00023136"/>
    </source>
</evidence>
<evidence type="ECO:0000256" key="6">
    <source>
        <dbReference type="ARBA" id="ARBA00022753"/>
    </source>
</evidence>
<gene>
    <name evidence="13" type="ORF">C1645_790469</name>
</gene>
<evidence type="ECO:0000256" key="1">
    <source>
        <dbReference type="ARBA" id="ARBA00004577"/>
    </source>
</evidence>
<dbReference type="PANTHER" id="PTHR13401">
    <property type="entry name" value="RAGULATOR COMPLEX PROTEIN LAMTOR1"/>
    <property type="match status" value="1"/>
</dbReference>
<name>A0A397S4U7_9GLOM</name>
<proteinExistence type="inferred from homology"/>
<keyword evidence="8" id="KW-0564">Palmitate</keyword>
<sequence>MGCCGSKDDDSKPNENTRLIPREGSSAYETPRMLYPRYDATAEQESLKKIVQRTAENLIDISNTHATERLQQQDAIDRANEYMDLISSIKLDSKTLQKIQEKNSTLPKLHHRKKSQTSLQYQQGVTPNAHGVTTDLPPHVVLSGGVITKEDQEWLTKAMEEIHEAIEHIDVEYIGDLVVPLTWANSAPIHAIHG</sequence>
<evidence type="ECO:0000256" key="4">
    <source>
        <dbReference type="ARBA" id="ARBA00016099"/>
    </source>
</evidence>
<keyword evidence="6" id="KW-0967">Endosome</keyword>
<accession>A0A397S4U7</accession>
<comment type="subcellular location">
    <subcellularLocation>
        <location evidence="1">Late endosome membrane</location>
        <topology evidence="1">Lipid-anchor</topology>
        <orientation evidence="1">Cytoplasmic side</orientation>
    </subcellularLocation>
    <subcellularLocation>
        <location evidence="2">Lysosome membrane</location>
    </subcellularLocation>
</comment>
<dbReference type="GO" id="GO:0045121">
    <property type="term" value="C:membrane raft"/>
    <property type="evidence" value="ECO:0007669"/>
    <property type="project" value="InterPro"/>
</dbReference>
<dbReference type="GO" id="GO:0043410">
    <property type="term" value="P:positive regulation of MAPK cascade"/>
    <property type="evidence" value="ECO:0007669"/>
    <property type="project" value="InterPro"/>
</dbReference>
<evidence type="ECO:0000313" key="13">
    <source>
        <dbReference type="EMBL" id="RIA81433.1"/>
    </source>
</evidence>
<feature type="compositionally biased region" description="Basic and acidic residues" evidence="12">
    <location>
        <begin position="1"/>
        <end position="15"/>
    </location>
</feature>
<protein>
    <recommendedName>
        <fullName evidence="4">Ragulator complex protein LAMTOR1</fullName>
    </recommendedName>
    <alternativeName>
        <fullName evidence="11">Late endosomal/lysosomal adaptor and MAPK and MTOR activator 1</fullName>
    </alternativeName>
</protein>
<reference evidence="13 14" key="1">
    <citation type="submission" date="2018-06" db="EMBL/GenBank/DDBJ databases">
        <title>Comparative genomics reveals the genomic features of Rhizophagus irregularis, R. cerebriforme, R. diaphanum and Gigaspora rosea, and their symbiotic lifestyle signature.</title>
        <authorList>
            <person name="Morin E."/>
            <person name="San Clemente H."/>
            <person name="Chen E.C.H."/>
            <person name="De La Providencia I."/>
            <person name="Hainaut M."/>
            <person name="Kuo A."/>
            <person name="Kohler A."/>
            <person name="Murat C."/>
            <person name="Tang N."/>
            <person name="Roy S."/>
            <person name="Loubradou J."/>
            <person name="Henrissat B."/>
            <person name="Grigoriev I.V."/>
            <person name="Corradi N."/>
            <person name="Roux C."/>
            <person name="Martin F.M."/>
        </authorList>
    </citation>
    <scope>NUCLEOTIDE SEQUENCE [LARGE SCALE GENOMIC DNA]</scope>
    <source>
        <strain evidence="13 14">DAOM 227022</strain>
    </source>
</reference>
<dbReference type="SMART" id="SM01262">
    <property type="entry name" value="LAMTOR"/>
    <property type="match status" value="1"/>
</dbReference>
<evidence type="ECO:0000256" key="8">
    <source>
        <dbReference type="ARBA" id="ARBA00023139"/>
    </source>
</evidence>
<evidence type="ECO:0000256" key="12">
    <source>
        <dbReference type="SAM" id="MobiDB-lite"/>
    </source>
</evidence>
<dbReference type="GO" id="GO:0071986">
    <property type="term" value="C:Ragulator complex"/>
    <property type="evidence" value="ECO:0007669"/>
    <property type="project" value="InterPro"/>
</dbReference>
<dbReference type="GO" id="GO:0016197">
    <property type="term" value="P:endosomal transport"/>
    <property type="evidence" value="ECO:0007669"/>
    <property type="project" value="InterPro"/>
</dbReference>
<dbReference type="EMBL" id="QKYT01000799">
    <property type="protein sequence ID" value="RIA81433.1"/>
    <property type="molecule type" value="Genomic_DNA"/>
</dbReference>
<organism evidence="13 14">
    <name type="scientific">Glomus cerebriforme</name>
    <dbReference type="NCBI Taxonomy" id="658196"/>
    <lineage>
        <taxon>Eukaryota</taxon>
        <taxon>Fungi</taxon>
        <taxon>Fungi incertae sedis</taxon>
        <taxon>Mucoromycota</taxon>
        <taxon>Glomeromycotina</taxon>
        <taxon>Glomeromycetes</taxon>
        <taxon>Glomerales</taxon>
        <taxon>Glomeraceae</taxon>
        <taxon>Glomus</taxon>
    </lineage>
</organism>
<keyword evidence="5" id="KW-0519">Myristate</keyword>
<feature type="region of interest" description="Disordered" evidence="12">
    <location>
        <begin position="1"/>
        <end position="28"/>
    </location>
</feature>
<evidence type="ECO:0000256" key="10">
    <source>
        <dbReference type="ARBA" id="ARBA00023288"/>
    </source>
</evidence>
<keyword evidence="9" id="KW-0458">Lysosome</keyword>
<dbReference type="Proteomes" id="UP000265703">
    <property type="component" value="Unassembled WGS sequence"/>
</dbReference>
<dbReference type="GO" id="GO:0060090">
    <property type="term" value="F:molecular adaptor activity"/>
    <property type="evidence" value="ECO:0007669"/>
    <property type="project" value="TreeGrafter"/>
</dbReference>
<dbReference type="OrthoDB" id="5562028at2759"/>
<comment type="caution">
    <text evidence="13">The sequence shown here is derived from an EMBL/GenBank/DDBJ whole genome shotgun (WGS) entry which is preliminary data.</text>
</comment>
<keyword evidence="10" id="KW-0449">Lipoprotein</keyword>
<dbReference type="GO" id="GO:0032008">
    <property type="term" value="P:positive regulation of TOR signaling"/>
    <property type="evidence" value="ECO:0007669"/>
    <property type="project" value="InterPro"/>
</dbReference>
<keyword evidence="14" id="KW-1185">Reference proteome</keyword>
<evidence type="ECO:0000256" key="2">
    <source>
        <dbReference type="ARBA" id="ARBA00004656"/>
    </source>
</evidence>